<keyword evidence="1" id="KW-0472">Membrane</keyword>
<feature type="chain" id="PRO_5022961170" description="Mid2 domain-containing protein" evidence="2">
    <location>
        <begin position="23"/>
        <end position="206"/>
    </location>
</feature>
<evidence type="ECO:0000313" key="3">
    <source>
        <dbReference type="EMBL" id="TFK41841.1"/>
    </source>
</evidence>
<protein>
    <recommendedName>
        <fullName evidence="5">Mid2 domain-containing protein</fullName>
    </recommendedName>
</protein>
<proteinExistence type="predicted"/>
<keyword evidence="4" id="KW-1185">Reference proteome</keyword>
<feature type="transmembrane region" description="Helical" evidence="1">
    <location>
        <begin position="112"/>
        <end position="133"/>
    </location>
</feature>
<feature type="signal peptide" evidence="2">
    <location>
        <begin position="1"/>
        <end position="22"/>
    </location>
</feature>
<evidence type="ECO:0008006" key="5">
    <source>
        <dbReference type="Google" id="ProtNLM"/>
    </source>
</evidence>
<evidence type="ECO:0000256" key="1">
    <source>
        <dbReference type="SAM" id="Phobius"/>
    </source>
</evidence>
<reference evidence="3 4" key="1">
    <citation type="journal article" date="2019" name="Nat. Ecol. Evol.">
        <title>Megaphylogeny resolves global patterns of mushroom evolution.</title>
        <authorList>
            <person name="Varga T."/>
            <person name="Krizsan K."/>
            <person name="Foldi C."/>
            <person name="Dima B."/>
            <person name="Sanchez-Garcia M."/>
            <person name="Sanchez-Ramirez S."/>
            <person name="Szollosi G.J."/>
            <person name="Szarkandi J.G."/>
            <person name="Papp V."/>
            <person name="Albert L."/>
            <person name="Andreopoulos W."/>
            <person name="Angelini C."/>
            <person name="Antonin V."/>
            <person name="Barry K.W."/>
            <person name="Bougher N.L."/>
            <person name="Buchanan P."/>
            <person name="Buyck B."/>
            <person name="Bense V."/>
            <person name="Catcheside P."/>
            <person name="Chovatia M."/>
            <person name="Cooper J."/>
            <person name="Damon W."/>
            <person name="Desjardin D."/>
            <person name="Finy P."/>
            <person name="Geml J."/>
            <person name="Haridas S."/>
            <person name="Hughes K."/>
            <person name="Justo A."/>
            <person name="Karasinski D."/>
            <person name="Kautmanova I."/>
            <person name="Kiss B."/>
            <person name="Kocsube S."/>
            <person name="Kotiranta H."/>
            <person name="LaButti K.M."/>
            <person name="Lechner B.E."/>
            <person name="Liimatainen K."/>
            <person name="Lipzen A."/>
            <person name="Lukacs Z."/>
            <person name="Mihaltcheva S."/>
            <person name="Morgado L.N."/>
            <person name="Niskanen T."/>
            <person name="Noordeloos M.E."/>
            <person name="Ohm R.A."/>
            <person name="Ortiz-Santana B."/>
            <person name="Ovrebo C."/>
            <person name="Racz N."/>
            <person name="Riley R."/>
            <person name="Savchenko A."/>
            <person name="Shiryaev A."/>
            <person name="Soop K."/>
            <person name="Spirin V."/>
            <person name="Szebenyi C."/>
            <person name="Tomsovsky M."/>
            <person name="Tulloss R.E."/>
            <person name="Uehling J."/>
            <person name="Grigoriev I.V."/>
            <person name="Vagvolgyi C."/>
            <person name="Papp T."/>
            <person name="Martin F.M."/>
            <person name="Miettinen O."/>
            <person name="Hibbett D.S."/>
            <person name="Nagy L.G."/>
        </authorList>
    </citation>
    <scope>NUCLEOTIDE SEQUENCE [LARGE SCALE GENOMIC DNA]</scope>
    <source>
        <strain evidence="3 4">CBS 166.37</strain>
    </source>
</reference>
<evidence type="ECO:0000313" key="4">
    <source>
        <dbReference type="Proteomes" id="UP000308652"/>
    </source>
</evidence>
<sequence length="206" mass="22440">MHIHTPTLFFIVLGTTTTGISARAIRTQTNLQVNSSDSEFKYDVHHTRASFTCSSCIAARSPQESVLAVALPLQVDVSMSASTIALPATPLSPSAIIERPATPDGEAIEWRIIGITIGSLVGLSAIILVLGLIKRWWSSYNQRRGSQEQITYRPQMSLESTLAEEGGHRYPSLASLESIHQDITKMPTRTNPNASRSSLPLQAMLL</sequence>
<keyword evidence="2" id="KW-0732">Signal</keyword>
<dbReference type="EMBL" id="ML213593">
    <property type="protein sequence ID" value="TFK41841.1"/>
    <property type="molecule type" value="Genomic_DNA"/>
</dbReference>
<keyword evidence="1" id="KW-1133">Transmembrane helix</keyword>
<dbReference type="Proteomes" id="UP000308652">
    <property type="component" value="Unassembled WGS sequence"/>
</dbReference>
<keyword evidence="1" id="KW-0812">Transmembrane</keyword>
<name>A0A5C3ML25_9AGAR</name>
<accession>A0A5C3ML25</accession>
<dbReference type="AlphaFoldDB" id="A0A5C3ML25"/>
<dbReference type="OrthoDB" id="3266475at2759"/>
<gene>
    <name evidence="3" type="ORF">BDQ12DRAFT_719878</name>
</gene>
<evidence type="ECO:0000256" key="2">
    <source>
        <dbReference type="SAM" id="SignalP"/>
    </source>
</evidence>
<organism evidence="3 4">
    <name type="scientific">Crucibulum laeve</name>
    <dbReference type="NCBI Taxonomy" id="68775"/>
    <lineage>
        <taxon>Eukaryota</taxon>
        <taxon>Fungi</taxon>
        <taxon>Dikarya</taxon>
        <taxon>Basidiomycota</taxon>
        <taxon>Agaricomycotina</taxon>
        <taxon>Agaricomycetes</taxon>
        <taxon>Agaricomycetidae</taxon>
        <taxon>Agaricales</taxon>
        <taxon>Agaricineae</taxon>
        <taxon>Nidulariaceae</taxon>
        <taxon>Crucibulum</taxon>
    </lineage>
</organism>